<dbReference type="Pfam" id="PF00072">
    <property type="entry name" value="Response_reg"/>
    <property type="match status" value="1"/>
</dbReference>
<feature type="modified residue" description="4-aspartylphosphate" evidence="17">
    <location>
        <position position="936"/>
    </location>
</feature>
<evidence type="ECO:0000256" key="6">
    <source>
        <dbReference type="ARBA" id="ARBA00022679"/>
    </source>
</evidence>
<feature type="domain" description="Histidine kinase" evidence="19">
    <location>
        <begin position="642"/>
        <end position="864"/>
    </location>
</feature>
<dbReference type="CDD" id="cd00130">
    <property type="entry name" value="PAS"/>
    <property type="match status" value="3"/>
</dbReference>
<evidence type="ECO:0000256" key="10">
    <source>
        <dbReference type="ARBA" id="ARBA00022840"/>
    </source>
</evidence>
<dbReference type="PANTHER" id="PTHR45339">
    <property type="entry name" value="HYBRID SIGNAL TRANSDUCTION HISTIDINE KINASE J"/>
    <property type="match status" value="1"/>
</dbReference>
<dbReference type="Gene3D" id="3.30.450.20">
    <property type="entry name" value="PAS domain"/>
    <property type="match status" value="4"/>
</dbReference>
<dbReference type="FunFam" id="1.10.287.130:FF:000002">
    <property type="entry name" value="Two-component osmosensing histidine kinase"/>
    <property type="match status" value="1"/>
</dbReference>
<dbReference type="CDD" id="cd00082">
    <property type="entry name" value="HisKA"/>
    <property type="match status" value="1"/>
</dbReference>
<dbReference type="InterPro" id="IPR036890">
    <property type="entry name" value="HATPase_C_sf"/>
</dbReference>
<dbReference type="GO" id="GO:0005886">
    <property type="term" value="C:plasma membrane"/>
    <property type="evidence" value="ECO:0007669"/>
    <property type="project" value="UniProtKB-SubCell"/>
</dbReference>
<evidence type="ECO:0000259" key="22">
    <source>
        <dbReference type="PROSITE" id="PS50113"/>
    </source>
</evidence>
<dbReference type="InterPro" id="IPR000014">
    <property type="entry name" value="PAS"/>
</dbReference>
<feature type="domain" description="PAC" evidence="22">
    <location>
        <begin position="571"/>
        <end position="624"/>
    </location>
</feature>
<evidence type="ECO:0000259" key="23">
    <source>
        <dbReference type="PROSITE" id="PS50894"/>
    </source>
</evidence>
<dbReference type="InterPro" id="IPR011006">
    <property type="entry name" value="CheY-like_superfamily"/>
</dbReference>
<dbReference type="SUPFAM" id="SSF47226">
    <property type="entry name" value="Histidine-containing phosphotransfer domain, HPT domain"/>
    <property type="match status" value="1"/>
</dbReference>
<dbReference type="Gene3D" id="1.20.120.160">
    <property type="entry name" value="HPT domain"/>
    <property type="match status" value="1"/>
</dbReference>
<dbReference type="InterPro" id="IPR001789">
    <property type="entry name" value="Sig_transdc_resp-reg_receiver"/>
</dbReference>
<dbReference type="InterPro" id="IPR036097">
    <property type="entry name" value="HisK_dim/P_sf"/>
</dbReference>
<dbReference type="Pfam" id="PF13188">
    <property type="entry name" value="PAS_8"/>
    <property type="match status" value="1"/>
</dbReference>
<feature type="modified residue" description="Phosphohistidine" evidence="16">
    <location>
        <position position="1079"/>
    </location>
</feature>
<keyword evidence="6" id="KW-0808">Transferase</keyword>
<keyword evidence="5 17" id="KW-0597">Phosphoprotein</keyword>
<feature type="domain" description="PAC" evidence="22">
    <location>
        <begin position="321"/>
        <end position="371"/>
    </location>
</feature>
<dbReference type="PRINTS" id="PR00344">
    <property type="entry name" value="BCTRLSENSOR"/>
</dbReference>
<dbReference type="PROSITE" id="PS50894">
    <property type="entry name" value="HPT"/>
    <property type="match status" value="1"/>
</dbReference>
<proteinExistence type="predicted"/>
<evidence type="ECO:0000256" key="2">
    <source>
        <dbReference type="ARBA" id="ARBA00004651"/>
    </source>
</evidence>
<keyword evidence="13" id="KW-0472">Membrane</keyword>
<dbReference type="Pfam" id="PF13426">
    <property type="entry name" value="PAS_9"/>
    <property type="match status" value="2"/>
</dbReference>
<dbReference type="InterPro" id="IPR013655">
    <property type="entry name" value="PAS_fold_3"/>
</dbReference>
<dbReference type="PANTHER" id="PTHR45339:SF1">
    <property type="entry name" value="HYBRID SIGNAL TRANSDUCTION HISTIDINE KINASE J"/>
    <property type="match status" value="1"/>
</dbReference>
<evidence type="ECO:0000259" key="21">
    <source>
        <dbReference type="PROSITE" id="PS50112"/>
    </source>
</evidence>
<comment type="subcellular location">
    <subcellularLocation>
        <location evidence="2">Cell membrane</location>
        <topology evidence="2">Multi-pass membrane protein</topology>
    </subcellularLocation>
</comment>
<dbReference type="GO" id="GO:0005524">
    <property type="term" value="F:ATP binding"/>
    <property type="evidence" value="ECO:0007669"/>
    <property type="project" value="UniProtKB-KW"/>
</dbReference>
<evidence type="ECO:0000256" key="7">
    <source>
        <dbReference type="ARBA" id="ARBA00022692"/>
    </source>
</evidence>
<dbReference type="InterPro" id="IPR008207">
    <property type="entry name" value="Sig_transdc_His_kin_Hpt_dom"/>
</dbReference>
<keyword evidence="7" id="KW-0812">Transmembrane</keyword>
<feature type="domain" description="PAC" evidence="22">
    <location>
        <begin position="442"/>
        <end position="494"/>
    </location>
</feature>
<dbReference type="EMBL" id="QLII01000001">
    <property type="protein sequence ID" value="RAI74905.1"/>
    <property type="molecule type" value="Genomic_DNA"/>
</dbReference>
<dbReference type="InterPro" id="IPR035965">
    <property type="entry name" value="PAS-like_dom_sf"/>
</dbReference>
<feature type="coiled-coil region" evidence="18">
    <location>
        <begin position="1099"/>
        <end position="1130"/>
    </location>
</feature>
<keyword evidence="4" id="KW-1003">Cell membrane</keyword>
<dbReference type="SUPFAM" id="SSF55785">
    <property type="entry name" value="PYP-like sensor domain (PAS domain)"/>
    <property type="match status" value="4"/>
</dbReference>
<protein>
    <recommendedName>
        <fullName evidence="15">Sensory/regulatory protein RpfC</fullName>
        <ecNumber evidence="3">2.7.13.3</ecNumber>
    </recommendedName>
</protein>
<dbReference type="Gene3D" id="3.30.565.10">
    <property type="entry name" value="Histidine kinase-like ATPase, C-terminal domain"/>
    <property type="match status" value="1"/>
</dbReference>
<dbReference type="SMART" id="SM00388">
    <property type="entry name" value="HisKA"/>
    <property type="match status" value="1"/>
</dbReference>
<evidence type="ECO:0000313" key="25">
    <source>
        <dbReference type="Proteomes" id="UP000249016"/>
    </source>
</evidence>
<dbReference type="Pfam" id="PF01627">
    <property type="entry name" value="Hpt"/>
    <property type="match status" value="1"/>
</dbReference>
<dbReference type="InterPro" id="IPR036641">
    <property type="entry name" value="HPT_dom_sf"/>
</dbReference>
<evidence type="ECO:0000256" key="9">
    <source>
        <dbReference type="ARBA" id="ARBA00022777"/>
    </source>
</evidence>
<comment type="catalytic activity">
    <reaction evidence="1">
        <text>ATP + protein L-histidine = ADP + protein N-phospho-L-histidine.</text>
        <dbReference type="EC" id="2.7.13.3"/>
    </reaction>
</comment>
<keyword evidence="10" id="KW-0067">ATP-binding</keyword>
<dbReference type="InterPro" id="IPR003661">
    <property type="entry name" value="HisK_dim/P_dom"/>
</dbReference>
<dbReference type="OrthoDB" id="9811889at2"/>
<feature type="domain" description="PAS" evidence="21">
    <location>
        <begin position="368"/>
        <end position="416"/>
    </location>
</feature>
<evidence type="ECO:0000256" key="16">
    <source>
        <dbReference type="PROSITE-ProRule" id="PRU00110"/>
    </source>
</evidence>
<evidence type="ECO:0000256" key="11">
    <source>
        <dbReference type="ARBA" id="ARBA00022989"/>
    </source>
</evidence>
<dbReference type="Pfam" id="PF02518">
    <property type="entry name" value="HATPase_c"/>
    <property type="match status" value="1"/>
</dbReference>
<dbReference type="SMART" id="SM00091">
    <property type="entry name" value="PAS"/>
    <property type="match status" value="4"/>
</dbReference>
<evidence type="ECO:0000256" key="13">
    <source>
        <dbReference type="ARBA" id="ARBA00023136"/>
    </source>
</evidence>
<dbReference type="PROSITE" id="PS50109">
    <property type="entry name" value="HIS_KIN"/>
    <property type="match status" value="1"/>
</dbReference>
<evidence type="ECO:0000256" key="12">
    <source>
        <dbReference type="ARBA" id="ARBA00023012"/>
    </source>
</evidence>
<dbReference type="RefSeq" id="WP_111342632.1">
    <property type="nucleotide sequence ID" value="NZ_QLII01000001.1"/>
</dbReference>
<evidence type="ECO:0000256" key="1">
    <source>
        <dbReference type="ARBA" id="ARBA00000085"/>
    </source>
</evidence>
<dbReference type="SUPFAM" id="SSF47384">
    <property type="entry name" value="Homodimeric domain of signal transducing histidine kinase"/>
    <property type="match status" value="1"/>
</dbReference>
<dbReference type="AlphaFoldDB" id="A0A327NJ94"/>
<evidence type="ECO:0000259" key="19">
    <source>
        <dbReference type="PROSITE" id="PS50109"/>
    </source>
</evidence>
<dbReference type="FunFam" id="3.30.565.10:FF:000010">
    <property type="entry name" value="Sensor histidine kinase RcsC"/>
    <property type="match status" value="1"/>
</dbReference>
<dbReference type="Gene3D" id="1.10.287.130">
    <property type="match status" value="1"/>
</dbReference>
<evidence type="ECO:0000256" key="5">
    <source>
        <dbReference type="ARBA" id="ARBA00022553"/>
    </source>
</evidence>
<dbReference type="PROSITE" id="PS50110">
    <property type="entry name" value="RESPONSE_REGULATORY"/>
    <property type="match status" value="1"/>
</dbReference>
<evidence type="ECO:0000313" key="24">
    <source>
        <dbReference type="EMBL" id="RAI74905.1"/>
    </source>
</evidence>
<organism evidence="24 25">
    <name type="scientific">Spirosoma telluris</name>
    <dbReference type="NCBI Taxonomy" id="2183553"/>
    <lineage>
        <taxon>Bacteria</taxon>
        <taxon>Pseudomonadati</taxon>
        <taxon>Bacteroidota</taxon>
        <taxon>Cytophagia</taxon>
        <taxon>Cytophagales</taxon>
        <taxon>Cytophagaceae</taxon>
        <taxon>Spirosoma</taxon>
    </lineage>
</organism>
<dbReference type="InterPro" id="IPR004358">
    <property type="entry name" value="Sig_transdc_His_kin-like_C"/>
</dbReference>
<name>A0A327NJ94_9BACT</name>
<evidence type="ECO:0000256" key="14">
    <source>
        <dbReference type="ARBA" id="ARBA00064003"/>
    </source>
</evidence>
<keyword evidence="9 24" id="KW-0418">Kinase</keyword>
<dbReference type="Gene3D" id="3.40.50.2300">
    <property type="match status" value="1"/>
</dbReference>
<sequence length="1143" mass="129614">MNFHKLLSKQIQRHLPEELRDNPAMGKFLDVISTSYKALERDRELVERAFTISECEYVAVNTRLKHEIDLKKRSVEELKETVNTISGVEVPSDSNDLLAIARLLNQQVNKRKNAEEVFTSLIANMQSGVLLEDENRKIVFTNQVFCDLFGIEAPPDLLQGMDCSNTAEQTKGLFRHSDSFVERINTILSQKKLVMGELLKLVNGSTLQRDYIPIFIDQKYKGHLWSYTDITERKRNQDALEQSELKNRLIMNAALDAIVTIDLAGLITFWNPQSEKIFGWKAAEVIGKRLSDIIIPDIHRASHERGMKHYIKTGNGPVLGKQMELHAINREGKSFPIELYIIPVKQGEDEFFCSFIRDISDRKKTEETLERLSLVASANKNGIVFVGLDRKIFWSNEGFSKLTGYSNAEIIGKTPIELCKGPFSDRASLRTMIESFEKGIAFDIEGIHYKKDGSWFWGRTQGQPVVNKQGEITHYFSMVEDISAEKVAQRKLKEYEERLRMALTNVGDNYWEHDFRTGKTYFSNPGNNLLGFQLEEFTNVATLWWSRVHPEDKLILEENDRKYKAGLITNHHNEYRMIHNDETIRWVLDRGVVTEKDDDNKPLKIIGTHIDITRQKELEFELTYAKEVAEESTKAKELFLANMSHEIRTPMNAIMGMANQLTKTPLTPDQLFYLNTIQSATDNLLIIINDILDLSKIEAGKLSLEKIGFEPKLVVERAMQVMIHKAQEKGLLFTNSFFDPRLSPVLIGDPYRITQVLLNLVSNAIKFTLKGSVDISCRVIQDNNEEQLIEATVRDTGIGMNQSFSKNLFQNFSQEDESVTRRFGGTGLGLSITKNLVELMGGTLQVESKKGIGSSVSFRIPFRKGSQENLPIREIAETNTDILPGKRILVADDNVMNRLVASTILKNYGALIDEAQNGLEAVEKLRLQHFDLVLMDVQMPVMDGLEATREIRSTLSEHLPVIALTAFAVKGDNQKCINAGMSDYLSKPFEESHLLAVVSKWLVNTEISVQKMTELTAQKVEPEACPLFDLSKLNSMAKGDDSFVNRMIDLFIEYGPEAVHEIKAAYAAGDFEKIRTTAHRVKPSIDILGITSLSETIKSMEAKADIDGTSEQLENLIDQLASVIDKVVNDLTVRQNKLYLLRK</sequence>
<dbReference type="Pfam" id="PF08447">
    <property type="entry name" value="PAS_3"/>
    <property type="match status" value="1"/>
</dbReference>
<keyword evidence="25" id="KW-1185">Reference proteome</keyword>
<gene>
    <name evidence="24" type="ORF">HMF3257_12875</name>
</gene>
<feature type="domain" description="Response regulatory" evidence="20">
    <location>
        <begin position="887"/>
        <end position="1002"/>
    </location>
</feature>
<dbReference type="SMART" id="SM00387">
    <property type="entry name" value="HATPase_c"/>
    <property type="match status" value="1"/>
</dbReference>
<keyword evidence="11" id="KW-1133">Transmembrane helix</keyword>
<feature type="domain" description="PAS" evidence="21">
    <location>
        <begin position="495"/>
        <end position="553"/>
    </location>
</feature>
<evidence type="ECO:0000259" key="20">
    <source>
        <dbReference type="PROSITE" id="PS50110"/>
    </source>
</evidence>
<evidence type="ECO:0000256" key="3">
    <source>
        <dbReference type="ARBA" id="ARBA00012438"/>
    </source>
</evidence>
<reference evidence="24 25" key="1">
    <citation type="submission" date="2018-06" db="EMBL/GenBank/DDBJ databases">
        <title>Spirosoma sp. HMF3257 Genome sequencing and assembly.</title>
        <authorList>
            <person name="Kang H."/>
            <person name="Cha I."/>
            <person name="Kim H."/>
            <person name="Kang J."/>
            <person name="Joh K."/>
        </authorList>
    </citation>
    <scope>NUCLEOTIDE SEQUENCE [LARGE SCALE GENOMIC DNA]</scope>
    <source>
        <strain evidence="24 25">HMF3257</strain>
    </source>
</reference>
<dbReference type="InterPro" id="IPR000700">
    <property type="entry name" value="PAS-assoc_C"/>
</dbReference>
<comment type="subunit">
    <text evidence="14">At low DSF concentrations, interacts with RpfF.</text>
</comment>
<evidence type="ECO:0000256" key="18">
    <source>
        <dbReference type="SAM" id="Coils"/>
    </source>
</evidence>
<comment type="caution">
    <text evidence="24">The sequence shown here is derived from an EMBL/GenBank/DDBJ whole genome shotgun (WGS) entry which is preliminary data.</text>
</comment>
<keyword evidence="12" id="KW-0902">Two-component regulatory system</keyword>
<dbReference type="Proteomes" id="UP000249016">
    <property type="component" value="Unassembled WGS sequence"/>
</dbReference>
<dbReference type="EC" id="2.7.13.3" evidence="3"/>
<dbReference type="SMART" id="SM00448">
    <property type="entry name" value="REC"/>
    <property type="match status" value="1"/>
</dbReference>
<dbReference type="GO" id="GO:0000155">
    <property type="term" value="F:phosphorelay sensor kinase activity"/>
    <property type="evidence" value="ECO:0007669"/>
    <property type="project" value="InterPro"/>
</dbReference>
<evidence type="ECO:0000256" key="4">
    <source>
        <dbReference type="ARBA" id="ARBA00022475"/>
    </source>
</evidence>
<dbReference type="CDD" id="cd17546">
    <property type="entry name" value="REC_hyHK_CKI1_RcsC-like"/>
    <property type="match status" value="1"/>
</dbReference>
<dbReference type="SUPFAM" id="SSF52172">
    <property type="entry name" value="CheY-like"/>
    <property type="match status" value="1"/>
</dbReference>
<evidence type="ECO:0000256" key="15">
    <source>
        <dbReference type="ARBA" id="ARBA00068150"/>
    </source>
</evidence>
<dbReference type="CDD" id="cd16922">
    <property type="entry name" value="HATPase_EvgS-ArcB-TorS-like"/>
    <property type="match status" value="1"/>
</dbReference>
<dbReference type="PROSITE" id="PS50113">
    <property type="entry name" value="PAC"/>
    <property type="match status" value="3"/>
</dbReference>
<evidence type="ECO:0000256" key="8">
    <source>
        <dbReference type="ARBA" id="ARBA00022741"/>
    </source>
</evidence>
<dbReference type="InterPro" id="IPR003594">
    <property type="entry name" value="HATPase_dom"/>
</dbReference>
<feature type="domain" description="PAS" evidence="21">
    <location>
        <begin position="243"/>
        <end position="314"/>
    </location>
</feature>
<dbReference type="SUPFAM" id="SSF55874">
    <property type="entry name" value="ATPase domain of HSP90 chaperone/DNA topoisomerase II/histidine kinase"/>
    <property type="match status" value="1"/>
</dbReference>
<dbReference type="InterPro" id="IPR005467">
    <property type="entry name" value="His_kinase_dom"/>
</dbReference>
<dbReference type="SMART" id="SM00086">
    <property type="entry name" value="PAC"/>
    <property type="match status" value="3"/>
</dbReference>
<evidence type="ECO:0000256" key="17">
    <source>
        <dbReference type="PROSITE-ProRule" id="PRU00169"/>
    </source>
</evidence>
<keyword evidence="18" id="KW-0175">Coiled coil</keyword>
<feature type="domain" description="HPt" evidence="23">
    <location>
        <begin position="1040"/>
        <end position="1134"/>
    </location>
</feature>
<dbReference type="NCBIfam" id="TIGR00229">
    <property type="entry name" value="sensory_box"/>
    <property type="match status" value="2"/>
</dbReference>
<keyword evidence="8" id="KW-0547">Nucleotide-binding</keyword>
<dbReference type="PROSITE" id="PS50112">
    <property type="entry name" value="PAS"/>
    <property type="match status" value="3"/>
</dbReference>
<dbReference type="Pfam" id="PF00512">
    <property type="entry name" value="HisKA"/>
    <property type="match status" value="1"/>
</dbReference>
<dbReference type="InterPro" id="IPR001610">
    <property type="entry name" value="PAC"/>
</dbReference>
<accession>A0A327NJ94</accession>